<organism evidence="2 3">
    <name type="scientific">Flagellimonas ochracea</name>
    <dbReference type="NCBI Taxonomy" id="2696472"/>
    <lineage>
        <taxon>Bacteria</taxon>
        <taxon>Pseudomonadati</taxon>
        <taxon>Bacteroidota</taxon>
        <taxon>Flavobacteriia</taxon>
        <taxon>Flavobacteriales</taxon>
        <taxon>Flavobacteriaceae</taxon>
        <taxon>Flagellimonas</taxon>
    </lineage>
</organism>
<name>A0A964WVV9_9FLAO</name>
<keyword evidence="1" id="KW-0732">Signal</keyword>
<dbReference type="EMBL" id="JAAABI010000001">
    <property type="protein sequence ID" value="NAY90371.1"/>
    <property type="molecule type" value="Genomic_DNA"/>
</dbReference>
<evidence type="ECO:0000313" key="3">
    <source>
        <dbReference type="Proteomes" id="UP000667650"/>
    </source>
</evidence>
<dbReference type="InterPro" id="IPR013783">
    <property type="entry name" value="Ig-like_fold"/>
</dbReference>
<dbReference type="AlphaFoldDB" id="A0A964WVV9"/>
<sequence length="904" mass="99890">MLFRHHYFLLVCLFSCFTVLSQDETSNWYFGNGAGIRFNTDGSVTPLTDGRLDTFEGCASISDATGNLVLYTDGITVYDRNHNIMSNGTGLYGDPSSTQSAIIVQKPDDPNILYVFTVDTKTFEEDPDRGFNYSVVDLSLNNGNGEVTQKNITLLADCSEKISAVLKDCFDKSIWVVTLGPPAGDPTRFNTYYAYEVNNSGVNPFPVVSTFPDLQIQDPRGYLKFSPDGTILASANALGGLYLYDFDPATGIISNQQLIATSNSNNISYGVEFSPNQQFLYVMSSGAQSPDEPQAPSTSLLQYDLTETDIAQSEVELDRRPLFRAALQLGQNGKIYRTIAQSYLQGTPYLGVIQNPNEQGNAANYVHNAIFLNGRNATQGLPPFVQSFFNKIDLIRNPDGTTSSSMEICDGESITLEGDNILNATYIWEKDGATLTNSGNTLTINPANISDSGHYTLEIISSDPNECPIIGEAFISVNPLPNAEPLSLVQCDAAATNTSDGLTTFNLEQAITDTSFTYHFYESLTDLNTDNPITNPVGYVNTQPFDQTLYYKITDGNGCEDVNELTLQVLSVMLSEGEKTYYVCDDIAEDAFLEGSFNLDDILDIDYPNQDVTLYTTLEDASLEQNPISGTYSTSSTMLYARIEMNNQCEDVDRLNLIVNPTPLLDFQEEILWCTDGPPISVDAPQGFDIYRWYKADGSNLVEVSDQSSLQVSEIGEYHLEVAYLYFTAEGTQECFNSKAFKVIPSNKATIENVLVEDISENNVVEILVSGDGDYEYALDGINYQDSSIFQDVQPGFITATVRDKNGCGISEELISVIGYPKFFTPNGDGVNDLWQIQGADNQFQSESIIHIYDRYGKLMAQISPKMAGWNGMYNNSQLPASDYWFQVSLEDGRTFKGHFSLKR</sequence>
<evidence type="ECO:0000313" key="2">
    <source>
        <dbReference type="EMBL" id="NAY90371.1"/>
    </source>
</evidence>
<dbReference type="RefSeq" id="WP_166521791.1">
    <property type="nucleotide sequence ID" value="NZ_JAAABI010000001.1"/>
</dbReference>
<dbReference type="InterPro" id="IPR011044">
    <property type="entry name" value="Quino_amine_DH_bsu"/>
</dbReference>
<dbReference type="NCBIfam" id="TIGR04131">
    <property type="entry name" value="Bac_Flav_CTERM"/>
    <property type="match status" value="1"/>
</dbReference>
<comment type="caution">
    <text evidence="2">The sequence shown here is derived from an EMBL/GenBank/DDBJ whole genome shotgun (WGS) entry which is preliminary data.</text>
</comment>
<proteinExistence type="predicted"/>
<feature type="chain" id="PRO_5037339154" evidence="1">
    <location>
        <begin position="22"/>
        <end position="904"/>
    </location>
</feature>
<accession>A0A964WVV9</accession>
<evidence type="ECO:0000256" key="1">
    <source>
        <dbReference type="SAM" id="SignalP"/>
    </source>
</evidence>
<dbReference type="InterPro" id="IPR036179">
    <property type="entry name" value="Ig-like_dom_sf"/>
</dbReference>
<dbReference type="Gene3D" id="2.60.40.10">
    <property type="entry name" value="Immunoglobulins"/>
    <property type="match status" value="1"/>
</dbReference>
<reference evidence="2" key="1">
    <citation type="submission" date="2020-01" db="EMBL/GenBank/DDBJ databases">
        <title>Muricauda ochracea sp. nov., isolated from a tidal flat of Garorim bay in Korea.</title>
        <authorList>
            <person name="Kim D."/>
            <person name="Yoo Y."/>
            <person name="Kim J.-J."/>
        </authorList>
    </citation>
    <scope>NUCLEOTIDE SEQUENCE</scope>
    <source>
        <strain evidence="2">JGD-17</strain>
    </source>
</reference>
<dbReference type="SUPFAM" id="SSF48726">
    <property type="entry name" value="Immunoglobulin"/>
    <property type="match status" value="1"/>
</dbReference>
<gene>
    <name evidence="2" type="ORF">GTQ34_00430</name>
</gene>
<dbReference type="Proteomes" id="UP000667650">
    <property type="component" value="Unassembled WGS sequence"/>
</dbReference>
<dbReference type="InterPro" id="IPR026341">
    <property type="entry name" value="T9SS_type_B"/>
</dbReference>
<feature type="signal peptide" evidence="1">
    <location>
        <begin position="1"/>
        <end position="21"/>
    </location>
</feature>
<protein>
    <submittedName>
        <fullName evidence="2">T9SS type B sorting domain-containing protein</fullName>
    </submittedName>
</protein>
<dbReference type="SUPFAM" id="SSF63829">
    <property type="entry name" value="Calcium-dependent phosphotriesterase"/>
    <property type="match status" value="1"/>
</dbReference>
<dbReference type="SUPFAM" id="SSF50969">
    <property type="entry name" value="YVTN repeat-like/Quinoprotein amine dehydrogenase"/>
    <property type="match status" value="1"/>
</dbReference>
<dbReference type="Pfam" id="PF13585">
    <property type="entry name" value="CHU_C"/>
    <property type="match status" value="1"/>
</dbReference>
<keyword evidence="3" id="KW-1185">Reference proteome</keyword>